<feature type="domain" description="DUF4097" evidence="1">
    <location>
        <begin position="112"/>
        <end position="234"/>
    </location>
</feature>
<dbReference type="InterPro" id="IPR025164">
    <property type="entry name" value="Toastrack_DUF4097"/>
</dbReference>
<accession>A0A7Z1AYE2</accession>
<proteinExistence type="predicted"/>
<dbReference type="EMBL" id="MSIF01000009">
    <property type="protein sequence ID" value="OLF09557.1"/>
    <property type="molecule type" value="Genomic_DNA"/>
</dbReference>
<dbReference type="Proteomes" id="UP000185696">
    <property type="component" value="Unassembled WGS sequence"/>
</dbReference>
<organism evidence="2 3">
    <name type="scientific">Actinophytocola xinjiangensis</name>
    <dbReference type="NCBI Taxonomy" id="485602"/>
    <lineage>
        <taxon>Bacteria</taxon>
        <taxon>Bacillati</taxon>
        <taxon>Actinomycetota</taxon>
        <taxon>Actinomycetes</taxon>
        <taxon>Pseudonocardiales</taxon>
        <taxon>Pseudonocardiaceae</taxon>
    </lineage>
</organism>
<evidence type="ECO:0000313" key="2">
    <source>
        <dbReference type="EMBL" id="OLF09557.1"/>
    </source>
</evidence>
<reference evidence="2 3" key="1">
    <citation type="submission" date="2016-12" db="EMBL/GenBank/DDBJ databases">
        <title>The draft genome sequence of Actinophytocola xinjiangensis.</title>
        <authorList>
            <person name="Wang W."/>
            <person name="Yuan L."/>
        </authorList>
    </citation>
    <scope>NUCLEOTIDE SEQUENCE [LARGE SCALE GENOMIC DNA]</scope>
    <source>
        <strain evidence="2 3">CGMCC 4.4663</strain>
    </source>
</reference>
<sequence length="237" mass="24853">MGRAVAAGAIVVAGLGVFTACGWDITKERATDNAGITEEFSRVRFLNDSGNLTINTGGDPEVTRTIFYEDDKPGPTHRVENGTLVLEPCPQRDCHIDYEVVVPEGTVVEGEVNSGNVDITGVAEVDLKADSGDIDVRRVDGTVNVDASSGNVDLIDIGGATQVEADSGNVTISLAVIDDVRARVNSGNVEVTVPDGRYQVSTDIDSGDLDSALDNDEGGEHHLDLAVDSGNITVKKS</sequence>
<dbReference type="AlphaFoldDB" id="A0A7Z1AYE2"/>
<dbReference type="PROSITE" id="PS51257">
    <property type="entry name" value="PROKAR_LIPOPROTEIN"/>
    <property type="match status" value="1"/>
</dbReference>
<dbReference type="Pfam" id="PF13349">
    <property type="entry name" value="DUF4097"/>
    <property type="match status" value="1"/>
</dbReference>
<evidence type="ECO:0000259" key="1">
    <source>
        <dbReference type="Pfam" id="PF13349"/>
    </source>
</evidence>
<keyword evidence="3" id="KW-1185">Reference proteome</keyword>
<protein>
    <recommendedName>
        <fullName evidence="1">DUF4097 domain-containing protein</fullName>
    </recommendedName>
</protein>
<gene>
    <name evidence="2" type="ORF">BLA60_19945</name>
</gene>
<name>A0A7Z1AYE2_9PSEU</name>
<evidence type="ECO:0000313" key="3">
    <source>
        <dbReference type="Proteomes" id="UP000185696"/>
    </source>
</evidence>
<comment type="caution">
    <text evidence="2">The sequence shown here is derived from an EMBL/GenBank/DDBJ whole genome shotgun (WGS) entry which is preliminary data.</text>
</comment>